<proteinExistence type="predicted"/>
<dbReference type="Proteomes" id="UP000574690">
    <property type="component" value="Unassembled WGS sequence"/>
</dbReference>
<evidence type="ECO:0000313" key="3">
    <source>
        <dbReference type="Proteomes" id="UP000574690"/>
    </source>
</evidence>
<organism evidence="2 3">
    <name type="scientific">Glycomyces artemisiae</name>
    <dbReference type="NCBI Taxonomy" id="1076443"/>
    <lineage>
        <taxon>Bacteria</taxon>
        <taxon>Bacillati</taxon>
        <taxon>Actinomycetota</taxon>
        <taxon>Actinomycetes</taxon>
        <taxon>Glycomycetales</taxon>
        <taxon>Glycomycetaceae</taxon>
        <taxon>Glycomyces</taxon>
    </lineage>
</organism>
<dbReference type="AlphaFoldDB" id="A0A850C7M2"/>
<dbReference type="EMBL" id="JABFXE010000439">
    <property type="protein sequence ID" value="NUQ88861.1"/>
    <property type="molecule type" value="Genomic_DNA"/>
</dbReference>
<dbReference type="PANTHER" id="PTHR21310">
    <property type="entry name" value="AMINOGLYCOSIDE PHOSPHOTRANSFERASE-RELATED-RELATED"/>
    <property type="match status" value="1"/>
</dbReference>
<dbReference type="GO" id="GO:0016740">
    <property type="term" value="F:transferase activity"/>
    <property type="evidence" value="ECO:0007669"/>
    <property type="project" value="UniProtKB-KW"/>
</dbReference>
<dbReference type="Gene3D" id="3.30.200.20">
    <property type="entry name" value="Phosphorylase Kinase, domain 1"/>
    <property type="match status" value="1"/>
</dbReference>
<gene>
    <name evidence="2" type="ORF">HOQ43_10415</name>
</gene>
<name>A0A850C7M2_9ACTN</name>
<sequence length="320" mass="34177">MQMHDDQLFVPVAAVQELIDAQFPRWRGLPVSPVASSGTVHAIFRVGEDLAARFPLQPADPAQARRALEAEADAARELLGRTGFPTPKPLAIGAPGAGYPLPWSVQTWLPGETAEGDPGASHGLAADLAEFVRDVRAIPTEGRRFSGSGRGGVLATHEKWVQRCLIESEGLLDVALMRRLWSGMRDLPRGTAPDVMSHSDLIPGNVLLSEGRLVGVLDVGGLGPADPALDLIAAWHLLDAAPRRIFRDALAPAESEWDRARAFAFVQSIGAAWYYAESNPAVTRWATRTLARIACDVVGLGSTHGTGSGRDGRRARGRAG</sequence>
<dbReference type="InterPro" id="IPR011009">
    <property type="entry name" value="Kinase-like_dom_sf"/>
</dbReference>
<accession>A0A850C7M2</accession>
<evidence type="ECO:0000313" key="2">
    <source>
        <dbReference type="EMBL" id="NUQ88861.1"/>
    </source>
</evidence>
<dbReference type="Pfam" id="PF01636">
    <property type="entry name" value="APH"/>
    <property type="match status" value="1"/>
</dbReference>
<protein>
    <submittedName>
        <fullName evidence="2">Aminoglycoside phosphotransferase family protein</fullName>
    </submittedName>
</protein>
<feature type="non-terminal residue" evidence="2">
    <location>
        <position position="320"/>
    </location>
</feature>
<keyword evidence="2" id="KW-0808">Transferase</keyword>
<dbReference type="InterPro" id="IPR051678">
    <property type="entry name" value="AGP_Transferase"/>
</dbReference>
<dbReference type="SUPFAM" id="SSF56112">
    <property type="entry name" value="Protein kinase-like (PK-like)"/>
    <property type="match status" value="1"/>
</dbReference>
<dbReference type="PANTHER" id="PTHR21310:SF42">
    <property type="entry name" value="BIFUNCTIONAL AAC_APH"/>
    <property type="match status" value="1"/>
</dbReference>
<dbReference type="CDD" id="cd05155">
    <property type="entry name" value="APH_ChoK_like_1"/>
    <property type="match status" value="1"/>
</dbReference>
<feature type="domain" description="Aminoglycoside phosphotransferase" evidence="1">
    <location>
        <begin position="37"/>
        <end position="263"/>
    </location>
</feature>
<comment type="caution">
    <text evidence="2">The sequence shown here is derived from an EMBL/GenBank/DDBJ whole genome shotgun (WGS) entry which is preliminary data.</text>
</comment>
<dbReference type="InterPro" id="IPR002575">
    <property type="entry name" value="Aminoglycoside_PTrfase"/>
</dbReference>
<evidence type="ECO:0000259" key="1">
    <source>
        <dbReference type="Pfam" id="PF01636"/>
    </source>
</evidence>
<reference evidence="2 3" key="1">
    <citation type="submission" date="2020-05" db="EMBL/GenBank/DDBJ databases">
        <title>DNA-SIP metagenomic assembled genomes.</title>
        <authorList>
            <person name="Yu J."/>
        </authorList>
    </citation>
    <scope>NUCLEOTIDE SEQUENCE [LARGE SCALE GENOMIC DNA]</scope>
    <source>
        <strain evidence="2">Bin5.27</strain>
    </source>
</reference>
<dbReference type="Gene3D" id="3.90.1200.10">
    <property type="match status" value="1"/>
</dbReference>